<evidence type="ECO:0000256" key="2">
    <source>
        <dbReference type="SAM" id="MobiDB-lite"/>
    </source>
</evidence>
<comment type="caution">
    <text evidence="3">The sequence shown here is derived from an EMBL/GenBank/DDBJ whole genome shotgun (WGS) entry which is preliminary data.</text>
</comment>
<dbReference type="AlphaFoldDB" id="A0A7J0FH45"/>
<feature type="region of interest" description="Disordered" evidence="2">
    <location>
        <begin position="322"/>
        <end position="341"/>
    </location>
</feature>
<proteinExistence type="predicted"/>
<evidence type="ECO:0000256" key="1">
    <source>
        <dbReference type="ARBA" id="ARBA00023180"/>
    </source>
</evidence>
<dbReference type="InterPro" id="IPR046450">
    <property type="entry name" value="PA_dom_sf"/>
</dbReference>
<dbReference type="GO" id="GO:0004180">
    <property type="term" value="F:carboxypeptidase activity"/>
    <property type="evidence" value="ECO:0007669"/>
    <property type="project" value="TreeGrafter"/>
</dbReference>
<dbReference type="Gene3D" id="3.50.30.30">
    <property type="match status" value="1"/>
</dbReference>
<dbReference type="PANTHER" id="PTHR10404:SF75">
    <property type="entry name" value="GLUTAMATE CARBOXYPEPTIDASE AMP1-RELATED"/>
    <property type="match status" value="1"/>
</dbReference>
<organism evidence="3 4">
    <name type="scientific">Actinidia rufa</name>
    <dbReference type="NCBI Taxonomy" id="165716"/>
    <lineage>
        <taxon>Eukaryota</taxon>
        <taxon>Viridiplantae</taxon>
        <taxon>Streptophyta</taxon>
        <taxon>Embryophyta</taxon>
        <taxon>Tracheophyta</taxon>
        <taxon>Spermatophyta</taxon>
        <taxon>Magnoliopsida</taxon>
        <taxon>eudicotyledons</taxon>
        <taxon>Gunneridae</taxon>
        <taxon>Pentapetalae</taxon>
        <taxon>asterids</taxon>
        <taxon>Ericales</taxon>
        <taxon>Actinidiaceae</taxon>
        <taxon>Actinidia</taxon>
    </lineage>
</organism>
<dbReference type="Gene3D" id="3.40.630.10">
    <property type="entry name" value="Zn peptidases"/>
    <property type="match status" value="1"/>
</dbReference>
<dbReference type="EMBL" id="BJWL01000012">
    <property type="protein sequence ID" value="GFY98010.1"/>
    <property type="molecule type" value="Genomic_DNA"/>
</dbReference>
<dbReference type="SUPFAM" id="SSF52025">
    <property type="entry name" value="PA domain"/>
    <property type="match status" value="1"/>
</dbReference>
<dbReference type="PANTHER" id="PTHR10404">
    <property type="entry name" value="N-ACETYLATED-ALPHA-LINKED ACIDIC DIPEPTIDASE"/>
    <property type="match status" value="1"/>
</dbReference>
<evidence type="ECO:0000313" key="4">
    <source>
        <dbReference type="Proteomes" id="UP000585474"/>
    </source>
</evidence>
<name>A0A7J0FH45_9ERIC</name>
<accession>A0A7J0FH45</accession>
<protein>
    <submittedName>
        <fullName evidence="3">Peptidase M28 family protein</fullName>
    </submittedName>
</protein>
<dbReference type="OrthoDB" id="5841748at2759"/>
<dbReference type="Proteomes" id="UP000585474">
    <property type="component" value="Unassembled WGS sequence"/>
</dbReference>
<evidence type="ECO:0000313" key="3">
    <source>
        <dbReference type="EMBL" id="GFY98010.1"/>
    </source>
</evidence>
<keyword evidence="1" id="KW-0325">Glycoprotein</keyword>
<sequence length="354" mass="37252">MAQSLSSALPKPTSILTSTHSPLCALLFVTLLLTLGLFTLHHRPIPNQTSPNALRFRHLFLSSANNDTLSSDLRALTLHPHLAGTPPAAQTAAYVQSHFQTLGLDTRTNVYNALLSYPVHSSLSAHFSNGTAADILLDESGAGGKNVVRPYHAYAPSGAAYGRAVFVNYGREEDYRALAARGVSVAGCVAVARRGTSLSRNSVVEGAAEKGAAAVLLYTESEEGFGRGVERGTVMRGLGDPLSPGWAGVEGGERLELEDSDVVRRFPKIPSMPISADAAEGILRSLEGARVPVMSGGIPSRPRLGGLVLALLCSTSLIRLKESADPPTHPSQVGGGSNRSTSFGIHSSVRWADL</sequence>
<dbReference type="InterPro" id="IPR039373">
    <property type="entry name" value="Peptidase_M28B"/>
</dbReference>
<reference evidence="3 4" key="1">
    <citation type="submission" date="2019-07" db="EMBL/GenBank/DDBJ databases">
        <title>De Novo Assembly of kiwifruit Actinidia rufa.</title>
        <authorList>
            <person name="Sugita-Konishi S."/>
            <person name="Sato K."/>
            <person name="Mori E."/>
            <person name="Abe Y."/>
            <person name="Kisaki G."/>
            <person name="Hamano K."/>
            <person name="Suezawa K."/>
            <person name="Otani M."/>
            <person name="Fukuda T."/>
            <person name="Manabe T."/>
            <person name="Gomi K."/>
            <person name="Tabuchi M."/>
            <person name="Akimitsu K."/>
            <person name="Kataoka I."/>
        </authorList>
    </citation>
    <scope>NUCLEOTIDE SEQUENCE [LARGE SCALE GENOMIC DNA]</scope>
    <source>
        <strain evidence="4">cv. Fuchu</strain>
    </source>
</reference>
<keyword evidence="4" id="KW-1185">Reference proteome</keyword>
<gene>
    <name evidence="3" type="ORF">Acr_12g0005510</name>
</gene>